<evidence type="ECO:0000256" key="7">
    <source>
        <dbReference type="ARBA" id="ARBA00049442"/>
    </source>
</evidence>
<dbReference type="HOGENOM" id="CLU_044063_2_1_6"/>
<protein>
    <recommendedName>
        <fullName evidence="2 8">Shikimate dehydrogenase (NADP(+))</fullName>
        <shortName evidence="8">SDH</shortName>
        <ecNumber evidence="2 8">1.1.1.25</ecNumber>
    </recommendedName>
</protein>
<dbReference type="EMBL" id="AAQH01000003">
    <property type="protein sequence ID" value="EAT13096.1"/>
    <property type="molecule type" value="Genomic_DNA"/>
</dbReference>
<dbReference type="GO" id="GO:0050661">
    <property type="term" value="F:NADP binding"/>
    <property type="evidence" value="ECO:0007669"/>
    <property type="project" value="InterPro"/>
</dbReference>
<dbReference type="InterPro" id="IPR006151">
    <property type="entry name" value="Shikm_DH/Glu-tRNA_Rdtase"/>
</dbReference>
<feature type="binding site" evidence="8">
    <location>
        <position position="89"/>
    </location>
    <ligand>
        <name>shikimate</name>
        <dbReference type="ChEBI" id="CHEBI:36208"/>
    </ligand>
</feature>
<feature type="binding site" evidence="8">
    <location>
        <begin position="130"/>
        <end position="134"/>
    </location>
    <ligand>
        <name>NADP(+)</name>
        <dbReference type="ChEBI" id="CHEBI:58349"/>
    </ligand>
</feature>
<feature type="domain" description="Shikimate dehydrogenase substrate binding N-terminal" evidence="10">
    <location>
        <begin position="7"/>
        <end position="91"/>
    </location>
</feature>
<evidence type="ECO:0000256" key="1">
    <source>
        <dbReference type="ARBA" id="ARBA00004871"/>
    </source>
</evidence>
<dbReference type="RefSeq" id="WP_007018167.1">
    <property type="nucleotide sequence ID" value="NZ_CH724115.1"/>
</dbReference>
<dbReference type="GO" id="GO:0005829">
    <property type="term" value="C:cytosol"/>
    <property type="evidence" value="ECO:0007669"/>
    <property type="project" value="TreeGrafter"/>
</dbReference>
<dbReference type="HAMAP" id="MF_00222">
    <property type="entry name" value="Shikimate_DH_AroE"/>
    <property type="match status" value="1"/>
</dbReference>
<dbReference type="InterPro" id="IPR046346">
    <property type="entry name" value="Aminoacid_DH-like_N_sf"/>
</dbReference>
<dbReference type="InterPro" id="IPR041121">
    <property type="entry name" value="SDH_C"/>
</dbReference>
<dbReference type="GO" id="GO:0008652">
    <property type="term" value="P:amino acid biosynthetic process"/>
    <property type="evidence" value="ECO:0007669"/>
    <property type="project" value="UniProtKB-KW"/>
</dbReference>
<sequence>MTDLYAVMGNPINHSKSPQIHSAFAEQTDQPLVYSAILVPTDGFPAAVKDFFKGKGSGKGLNVTVPFKEEAFQLADELTARAQKAQAVNTLILTSEGSILGDNTDGAGLVKDLTRNQSTPLTNKRVLVIGAGGAVRGILQPFLQEQPSELVIVNRTFGKAQQLADEFKDLGPIAAKEFTQLADEAPFDVIVNGTSASLNGDLPPVPGSIISEETVVYDMMYGKEPTAFLVWASEQGAKTLIDGLGMLVEQAAVSFELWRGVAPDSKTVLASLRRQLQAS</sequence>
<feature type="active site" description="Proton acceptor" evidence="8">
    <location>
        <position position="68"/>
    </location>
</feature>
<dbReference type="OrthoDB" id="9776868at2"/>
<evidence type="ECO:0000256" key="4">
    <source>
        <dbReference type="ARBA" id="ARBA00022857"/>
    </source>
</evidence>
<gene>
    <name evidence="8" type="primary">aroE</name>
    <name evidence="12" type="ORF">RED65_15407</name>
</gene>
<dbReference type="Pfam" id="PF08501">
    <property type="entry name" value="Shikimate_dh_N"/>
    <property type="match status" value="1"/>
</dbReference>
<dbReference type="InterPro" id="IPR011342">
    <property type="entry name" value="Shikimate_DH"/>
</dbReference>
<dbReference type="GO" id="GO:0019632">
    <property type="term" value="P:shikimate metabolic process"/>
    <property type="evidence" value="ECO:0007669"/>
    <property type="project" value="InterPro"/>
</dbReference>
<dbReference type="PANTHER" id="PTHR21089:SF1">
    <property type="entry name" value="BIFUNCTIONAL 3-DEHYDROQUINATE DEHYDRATASE_SHIKIMATE DEHYDROGENASE, CHLOROPLASTIC"/>
    <property type="match status" value="1"/>
</dbReference>
<dbReference type="AlphaFoldDB" id="Q1N3W9"/>
<comment type="subunit">
    <text evidence="8">Homodimer.</text>
</comment>
<name>Q1N3W9_9GAMM</name>
<comment type="caution">
    <text evidence="12">The sequence shown here is derived from an EMBL/GenBank/DDBJ whole genome shotgun (WGS) entry which is preliminary data.</text>
</comment>
<comment type="caution">
    <text evidence="8">Lacks conserved residue(s) required for the propagation of feature annotation.</text>
</comment>
<feature type="binding site" evidence="8">
    <location>
        <begin position="154"/>
        <end position="159"/>
    </location>
    <ligand>
        <name>NADP(+)</name>
        <dbReference type="ChEBI" id="CHEBI:58349"/>
    </ligand>
</feature>
<dbReference type="NCBIfam" id="TIGR00507">
    <property type="entry name" value="aroE"/>
    <property type="match status" value="1"/>
</dbReference>
<dbReference type="Pfam" id="PF01488">
    <property type="entry name" value="Shikimate_DH"/>
    <property type="match status" value="1"/>
</dbReference>
<dbReference type="CDD" id="cd01065">
    <property type="entry name" value="NAD_bind_Shikimate_DH"/>
    <property type="match status" value="1"/>
</dbReference>
<comment type="catalytic activity">
    <reaction evidence="7 8">
        <text>shikimate + NADP(+) = 3-dehydroshikimate + NADPH + H(+)</text>
        <dbReference type="Rhea" id="RHEA:17737"/>
        <dbReference type="ChEBI" id="CHEBI:15378"/>
        <dbReference type="ChEBI" id="CHEBI:16630"/>
        <dbReference type="ChEBI" id="CHEBI:36208"/>
        <dbReference type="ChEBI" id="CHEBI:57783"/>
        <dbReference type="ChEBI" id="CHEBI:58349"/>
        <dbReference type="EC" id="1.1.1.25"/>
    </reaction>
</comment>
<evidence type="ECO:0000256" key="5">
    <source>
        <dbReference type="ARBA" id="ARBA00023002"/>
    </source>
</evidence>
<evidence type="ECO:0000256" key="6">
    <source>
        <dbReference type="ARBA" id="ARBA00023141"/>
    </source>
</evidence>
<organism evidence="12 13">
    <name type="scientific">Bermanella marisrubri</name>
    <dbReference type="NCBI Taxonomy" id="207949"/>
    <lineage>
        <taxon>Bacteria</taxon>
        <taxon>Pseudomonadati</taxon>
        <taxon>Pseudomonadota</taxon>
        <taxon>Gammaproteobacteria</taxon>
        <taxon>Oceanospirillales</taxon>
        <taxon>Oceanospirillaceae</taxon>
        <taxon>Bermanella</taxon>
    </lineage>
</organism>
<dbReference type="Pfam" id="PF18317">
    <property type="entry name" value="SDH_C"/>
    <property type="match status" value="1"/>
</dbReference>
<feature type="binding site" evidence="8">
    <location>
        <position position="250"/>
    </location>
    <ligand>
        <name>shikimate</name>
        <dbReference type="ChEBI" id="CHEBI:36208"/>
    </ligand>
</feature>
<feature type="domain" description="Quinate/shikimate 5-dehydrogenase/glutamyl-tRNA reductase" evidence="9">
    <location>
        <begin position="115"/>
        <end position="197"/>
    </location>
</feature>
<dbReference type="GO" id="GO:0009423">
    <property type="term" value="P:chorismate biosynthetic process"/>
    <property type="evidence" value="ECO:0007669"/>
    <property type="project" value="UniProtKB-UniRule"/>
</dbReference>
<dbReference type="FunFam" id="3.40.50.720:FF:000104">
    <property type="entry name" value="Shikimate dehydrogenase (NADP(+))"/>
    <property type="match status" value="1"/>
</dbReference>
<dbReference type="InterPro" id="IPR022893">
    <property type="entry name" value="Shikimate_DH_fam"/>
</dbReference>
<evidence type="ECO:0000259" key="9">
    <source>
        <dbReference type="Pfam" id="PF01488"/>
    </source>
</evidence>
<keyword evidence="13" id="KW-1185">Reference proteome</keyword>
<dbReference type="Gene3D" id="3.40.50.10860">
    <property type="entry name" value="Leucine Dehydrogenase, chain A, domain 1"/>
    <property type="match status" value="1"/>
</dbReference>
<feature type="binding site" evidence="8">
    <location>
        <position position="105"/>
    </location>
    <ligand>
        <name>shikimate</name>
        <dbReference type="ChEBI" id="CHEBI:36208"/>
    </ligand>
</feature>
<dbReference type="EC" id="1.1.1.25" evidence="2 8"/>
<dbReference type="Gene3D" id="3.40.50.720">
    <property type="entry name" value="NAD(P)-binding Rossmann-like Domain"/>
    <property type="match status" value="1"/>
</dbReference>
<dbReference type="InterPro" id="IPR013708">
    <property type="entry name" value="Shikimate_DH-bd_N"/>
</dbReference>
<keyword evidence="3 8" id="KW-0028">Amino-acid biosynthesis</keyword>
<feature type="binding site" evidence="8">
    <location>
        <position position="243"/>
    </location>
    <ligand>
        <name>NADP(+)</name>
        <dbReference type="ChEBI" id="CHEBI:58349"/>
    </ligand>
</feature>
<evidence type="ECO:0000256" key="3">
    <source>
        <dbReference type="ARBA" id="ARBA00022605"/>
    </source>
</evidence>
<keyword evidence="4 8" id="KW-0521">NADP</keyword>
<evidence type="ECO:0000313" key="12">
    <source>
        <dbReference type="EMBL" id="EAT13096.1"/>
    </source>
</evidence>
<dbReference type="Proteomes" id="UP000004263">
    <property type="component" value="Unassembled WGS sequence"/>
</dbReference>
<comment type="pathway">
    <text evidence="1 8">Metabolic intermediate biosynthesis; chorismate biosynthesis; chorismate from D-erythrose 4-phosphate and phosphoenolpyruvate: step 4/7.</text>
</comment>
<dbReference type="GO" id="GO:0009073">
    <property type="term" value="P:aromatic amino acid family biosynthetic process"/>
    <property type="evidence" value="ECO:0007669"/>
    <property type="project" value="UniProtKB-KW"/>
</dbReference>
<dbReference type="UniPathway" id="UPA00053">
    <property type="reaction ID" value="UER00087"/>
</dbReference>
<comment type="similarity">
    <text evidence="8">Belongs to the shikimate dehydrogenase family.</text>
</comment>
<reference evidence="12 13" key="1">
    <citation type="submission" date="2006-03" db="EMBL/GenBank/DDBJ databases">
        <authorList>
            <person name="Pinhassi J."/>
            <person name="Pedros-Alio C."/>
            <person name="Ferriera S."/>
            <person name="Johnson J."/>
            <person name="Kravitz S."/>
            <person name="Halpern A."/>
            <person name="Remington K."/>
            <person name="Beeson K."/>
            <person name="Tran B."/>
            <person name="Rogers Y.-H."/>
            <person name="Friedman R."/>
            <person name="Venter J.C."/>
        </authorList>
    </citation>
    <scope>NUCLEOTIDE SEQUENCE [LARGE SCALE GENOMIC DNA]</scope>
    <source>
        <strain evidence="12 13">RED65</strain>
    </source>
</reference>
<accession>Q1N3W9</accession>
<keyword evidence="6 8" id="KW-0057">Aromatic amino acid biosynthesis</keyword>
<evidence type="ECO:0000256" key="2">
    <source>
        <dbReference type="ARBA" id="ARBA00012962"/>
    </source>
</evidence>
<evidence type="ECO:0000256" key="8">
    <source>
        <dbReference type="HAMAP-Rule" id="MF_00222"/>
    </source>
</evidence>
<comment type="function">
    <text evidence="8">Involved in the biosynthesis of the chorismate, which leads to the biosynthesis of aromatic amino acids. Catalyzes the reversible NADPH linked reduction of 3-dehydroshikimate (DHSA) to yield shikimate (SA).</text>
</comment>
<evidence type="ECO:0000313" key="13">
    <source>
        <dbReference type="Proteomes" id="UP000004263"/>
    </source>
</evidence>
<dbReference type="GO" id="GO:0004764">
    <property type="term" value="F:shikimate 3-dehydrogenase (NADP+) activity"/>
    <property type="evidence" value="ECO:0007669"/>
    <property type="project" value="UniProtKB-UniRule"/>
</dbReference>
<dbReference type="SUPFAM" id="SSF51735">
    <property type="entry name" value="NAD(P)-binding Rossmann-fold domains"/>
    <property type="match status" value="1"/>
</dbReference>
<dbReference type="FunFam" id="3.40.50.10860:FF:000006">
    <property type="entry name" value="Shikimate dehydrogenase (NADP(+))"/>
    <property type="match status" value="1"/>
</dbReference>
<feature type="binding site" evidence="8">
    <location>
        <position position="221"/>
    </location>
    <ligand>
        <name>shikimate</name>
        <dbReference type="ChEBI" id="CHEBI:36208"/>
    </ligand>
</feature>
<dbReference type="SUPFAM" id="SSF53223">
    <property type="entry name" value="Aminoacid dehydrogenase-like, N-terminal domain"/>
    <property type="match status" value="1"/>
</dbReference>
<feature type="binding site" evidence="8">
    <location>
        <position position="219"/>
    </location>
    <ligand>
        <name>NADP(+)</name>
        <dbReference type="ChEBI" id="CHEBI:58349"/>
    </ligand>
</feature>
<dbReference type="STRING" id="207949.RED65_15407"/>
<evidence type="ECO:0000259" key="10">
    <source>
        <dbReference type="Pfam" id="PF08501"/>
    </source>
</evidence>
<dbReference type="NCBIfam" id="NF001310">
    <property type="entry name" value="PRK00258.1-2"/>
    <property type="match status" value="1"/>
</dbReference>
<dbReference type="InterPro" id="IPR036291">
    <property type="entry name" value="NAD(P)-bd_dom_sf"/>
</dbReference>
<dbReference type="PANTHER" id="PTHR21089">
    <property type="entry name" value="SHIKIMATE DEHYDROGENASE"/>
    <property type="match status" value="1"/>
</dbReference>
<feature type="binding site" evidence="8">
    <location>
        <position position="64"/>
    </location>
    <ligand>
        <name>shikimate</name>
        <dbReference type="ChEBI" id="CHEBI:36208"/>
    </ligand>
</feature>
<proteinExistence type="inferred from homology"/>
<feature type="domain" description="SDH C-terminal" evidence="11">
    <location>
        <begin position="243"/>
        <end position="273"/>
    </location>
</feature>
<evidence type="ECO:0000259" key="11">
    <source>
        <dbReference type="Pfam" id="PF18317"/>
    </source>
</evidence>
<feature type="binding site" evidence="8">
    <location>
        <begin position="15"/>
        <end position="17"/>
    </location>
    <ligand>
        <name>shikimate</name>
        <dbReference type="ChEBI" id="CHEBI:36208"/>
    </ligand>
</feature>
<keyword evidence="5 8" id="KW-0560">Oxidoreductase</keyword>